<organism evidence="2 3">
    <name type="scientific">Mucisphaera calidilacus</name>
    <dbReference type="NCBI Taxonomy" id="2527982"/>
    <lineage>
        <taxon>Bacteria</taxon>
        <taxon>Pseudomonadati</taxon>
        <taxon>Planctomycetota</taxon>
        <taxon>Phycisphaerae</taxon>
        <taxon>Phycisphaerales</taxon>
        <taxon>Phycisphaeraceae</taxon>
        <taxon>Mucisphaera</taxon>
    </lineage>
</organism>
<dbReference type="Proteomes" id="UP000320386">
    <property type="component" value="Chromosome"/>
</dbReference>
<feature type="domain" description="Uroporphyrinogen decarboxylase (URO-D)" evidence="1">
    <location>
        <begin position="119"/>
        <end position="350"/>
    </location>
</feature>
<dbReference type="PANTHER" id="PTHR47099">
    <property type="entry name" value="METHYLCOBAMIDE:COM METHYLTRANSFERASE MTBA"/>
    <property type="match status" value="1"/>
</dbReference>
<dbReference type="InterPro" id="IPR000257">
    <property type="entry name" value="Uroporphyrinogen_deCOase"/>
</dbReference>
<reference evidence="2 3" key="1">
    <citation type="submission" date="2019-02" db="EMBL/GenBank/DDBJ databases">
        <title>Deep-cultivation of Planctomycetes and their phenomic and genomic characterization uncovers novel biology.</title>
        <authorList>
            <person name="Wiegand S."/>
            <person name="Jogler M."/>
            <person name="Boedeker C."/>
            <person name="Pinto D."/>
            <person name="Vollmers J."/>
            <person name="Rivas-Marin E."/>
            <person name="Kohn T."/>
            <person name="Peeters S.H."/>
            <person name="Heuer A."/>
            <person name="Rast P."/>
            <person name="Oberbeckmann S."/>
            <person name="Bunk B."/>
            <person name="Jeske O."/>
            <person name="Meyerdierks A."/>
            <person name="Storesund J.E."/>
            <person name="Kallscheuer N."/>
            <person name="Luecker S."/>
            <person name="Lage O.M."/>
            <person name="Pohl T."/>
            <person name="Merkel B.J."/>
            <person name="Hornburger P."/>
            <person name="Mueller R.-W."/>
            <person name="Bruemmer F."/>
            <person name="Labrenz M."/>
            <person name="Spormann A.M."/>
            <person name="Op den Camp H."/>
            <person name="Overmann J."/>
            <person name="Amann R."/>
            <person name="Jetten M.S.M."/>
            <person name="Mascher T."/>
            <person name="Medema M.H."/>
            <person name="Devos D.P."/>
            <person name="Kaster A.-K."/>
            <person name="Ovreas L."/>
            <person name="Rohde M."/>
            <person name="Galperin M.Y."/>
            <person name="Jogler C."/>
        </authorList>
    </citation>
    <scope>NUCLEOTIDE SEQUENCE [LARGE SCALE GENOMIC DNA]</scope>
    <source>
        <strain evidence="2 3">Pan265</strain>
    </source>
</reference>
<accession>A0A518BWW9</accession>
<evidence type="ECO:0000313" key="3">
    <source>
        <dbReference type="Proteomes" id="UP000320386"/>
    </source>
</evidence>
<dbReference type="EMBL" id="CP036280">
    <property type="protein sequence ID" value="QDU71434.1"/>
    <property type="molecule type" value="Genomic_DNA"/>
</dbReference>
<keyword evidence="2" id="KW-0489">Methyltransferase</keyword>
<dbReference type="GO" id="GO:0032259">
    <property type="term" value="P:methylation"/>
    <property type="evidence" value="ECO:0007669"/>
    <property type="project" value="UniProtKB-KW"/>
</dbReference>
<dbReference type="SUPFAM" id="SSF51726">
    <property type="entry name" value="UROD/MetE-like"/>
    <property type="match status" value="1"/>
</dbReference>
<gene>
    <name evidence="2" type="ORF">Pan265_12840</name>
</gene>
<dbReference type="RefSeq" id="WP_145445582.1">
    <property type="nucleotide sequence ID" value="NZ_CP036280.1"/>
</dbReference>
<evidence type="ECO:0000313" key="2">
    <source>
        <dbReference type="EMBL" id="QDU71434.1"/>
    </source>
</evidence>
<dbReference type="GO" id="GO:0006779">
    <property type="term" value="P:porphyrin-containing compound biosynthetic process"/>
    <property type="evidence" value="ECO:0007669"/>
    <property type="project" value="InterPro"/>
</dbReference>
<dbReference type="Gene3D" id="3.20.20.210">
    <property type="match status" value="1"/>
</dbReference>
<evidence type="ECO:0000259" key="1">
    <source>
        <dbReference type="Pfam" id="PF01208"/>
    </source>
</evidence>
<keyword evidence="3" id="KW-1185">Reference proteome</keyword>
<protein>
    <submittedName>
        <fullName evidence="2">Methylcobalamin:coenzyme M methyltransferase</fullName>
    </submittedName>
</protein>
<dbReference type="Pfam" id="PF01208">
    <property type="entry name" value="URO-D"/>
    <property type="match status" value="1"/>
</dbReference>
<proteinExistence type="predicted"/>
<dbReference type="KEGG" id="mcad:Pan265_12840"/>
<keyword evidence="2" id="KW-0808">Transferase</keyword>
<dbReference type="OrthoDB" id="9806656at2"/>
<name>A0A518BWW9_9BACT</name>
<sequence length="366" mass="41503">MRPDINHEPDFNRFLDTLLLRKAWTRPPQFDFHIDITHRSEILGRPCVSPADEVEVFRLCGYDYVQAKLYPPMTELYEHQDRQRLAAGADTHSGAGVMPDYDTYKARRWSWHDMAEGKLDAISDTLDFIEQMAEATPPNTKLLVHIADIFTFSWEMIGFDAFCFASIEQPEWIEDVMGSLAAAIENAFQAILERVGDRAGAVLYSDDIAYTEGLMLSPDFFRENLFPHIARLINRAKARNLPLIYHSDGKLYDVFDDLAAIGVKGIQPLEPKSMDPLEIQKGWPGRFCLLGNIDLDLMARGTPDQVEAAVRNRIDTLNTHGGYIPGISNTVPDYVRIENYCRMIETIKSYPDEPIPENTLVKASSA</sequence>
<dbReference type="GO" id="GO:0008168">
    <property type="term" value="F:methyltransferase activity"/>
    <property type="evidence" value="ECO:0007669"/>
    <property type="project" value="UniProtKB-KW"/>
</dbReference>
<dbReference type="InterPro" id="IPR052024">
    <property type="entry name" value="Methanogen_methyltrans"/>
</dbReference>
<dbReference type="AlphaFoldDB" id="A0A518BWW9"/>
<dbReference type="InterPro" id="IPR038071">
    <property type="entry name" value="UROD/MetE-like_sf"/>
</dbReference>
<dbReference type="GO" id="GO:0004853">
    <property type="term" value="F:uroporphyrinogen decarboxylase activity"/>
    <property type="evidence" value="ECO:0007669"/>
    <property type="project" value="InterPro"/>
</dbReference>
<dbReference type="PANTHER" id="PTHR47099:SF1">
    <property type="entry name" value="METHYLCOBAMIDE:COM METHYLTRANSFERASE MTBA"/>
    <property type="match status" value="1"/>
</dbReference>